<dbReference type="EC" id="3.6.4.13" evidence="1"/>
<dbReference type="Proteomes" id="UP000829685">
    <property type="component" value="Unassembled WGS sequence"/>
</dbReference>
<evidence type="ECO:0000313" key="14">
    <source>
        <dbReference type="Proteomes" id="UP000829685"/>
    </source>
</evidence>
<dbReference type="InterPro" id="IPR014014">
    <property type="entry name" value="RNA_helicase_DEAD_Q_motif"/>
</dbReference>
<evidence type="ECO:0000256" key="5">
    <source>
        <dbReference type="ARBA" id="ARBA00022840"/>
    </source>
</evidence>
<organism evidence="13 14">
    <name type="scientific">Neoarthrinium moseri</name>
    <dbReference type="NCBI Taxonomy" id="1658444"/>
    <lineage>
        <taxon>Eukaryota</taxon>
        <taxon>Fungi</taxon>
        <taxon>Dikarya</taxon>
        <taxon>Ascomycota</taxon>
        <taxon>Pezizomycotina</taxon>
        <taxon>Sordariomycetes</taxon>
        <taxon>Xylariomycetidae</taxon>
        <taxon>Amphisphaeriales</taxon>
        <taxon>Apiosporaceae</taxon>
        <taxon>Neoarthrinium</taxon>
    </lineage>
</organism>
<dbReference type="Pfam" id="PF00270">
    <property type="entry name" value="DEAD"/>
    <property type="match status" value="1"/>
</dbReference>
<dbReference type="GO" id="GO:0003724">
    <property type="term" value="F:RNA helicase activity"/>
    <property type="evidence" value="ECO:0007669"/>
    <property type="project" value="UniProtKB-EC"/>
</dbReference>
<feature type="domain" description="Helicase C-terminal" evidence="11">
    <location>
        <begin position="401"/>
        <end position="549"/>
    </location>
</feature>
<evidence type="ECO:0000259" key="11">
    <source>
        <dbReference type="PROSITE" id="PS51194"/>
    </source>
</evidence>
<dbReference type="AlphaFoldDB" id="A0A9P9WZ30"/>
<dbReference type="CDD" id="cd18787">
    <property type="entry name" value="SF2_C_DEAD"/>
    <property type="match status" value="1"/>
</dbReference>
<feature type="compositionally biased region" description="Low complexity" evidence="9">
    <location>
        <begin position="612"/>
        <end position="621"/>
    </location>
</feature>
<protein>
    <recommendedName>
        <fullName evidence="1">RNA helicase</fullName>
        <ecNumber evidence="1">3.6.4.13</ecNumber>
    </recommendedName>
</protein>
<dbReference type="InterPro" id="IPR027417">
    <property type="entry name" value="P-loop_NTPase"/>
</dbReference>
<dbReference type="InterPro" id="IPR014001">
    <property type="entry name" value="Helicase_ATP-bd"/>
</dbReference>
<dbReference type="InterPro" id="IPR000629">
    <property type="entry name" value="RNA-helicase_DEAD-box_CS"/>
</dbReference>
<evidence type="ECO:0000259" key="12">
    <source>
        <dbReference type="PROSITE" id="PS51195"/>
    </source>
</evidence>
<dbReference type="Pfam" id="PF00271">
    <property type="entry name" value="Helicase_C"/>
    <property type="match status" value="1"/>
</dbReference>
<evidence type="ECO:0000259" key="10">
    <source>
        <dbReference type="PROSITE" id="PS51192"/>
    </source>
</evidence>
<feature type="compositionally biased region" description="Basic and acidic residues" evidence="9">
    <location>
        <begin position="550"/>
        <end position="562"/>
    </location>
</feature>
<proteinExistence type="inferred from homology"/>
<evidence type="ECO:0000256" key="1">
    <source>
        <dbReference type="ARBA" id="ARBA00012552"/>
    </source>
</evidence>
<feature type="region of interest" description="Disordered" evidence="9">
    <location>
        <begin position="1"/>
        <end position="53"/>
    </location>
</feature>
<feature type="region of interest" description="Disordered" evidence="9">
    <location>
        <begin position="550"/>
        <end position="638"/>
    </location>
</feature>
<evidence type="ECO:0000256" key="7">
    <source>
        <dbReference type="PROSITE-ProRule" id="PRU00552"/>
    </source>
</evidence>
<feature type="compositionally biased region" description="Gly residues" evidence="9">
    <location>
        <begin position="623"/>
        <end position="638"/>
    </location>
</feature>
<dbReference type="PANTHER" id="PTHR47958">
    <property type="entry name" value="ATP-DEPENDENT RNA HELICASE DBP3"/>
    <property type="match status" value="1"/>
</dbReference>
<feature type="domain" description="Helicase ATP-binding" evidence="10">
    <location>
        <begin position="177"/>
        <end position="373"/>
    </location>
</feature>
<dbReference type="PROSITE" id="PS51192">
    <property type="entry name" value="HELICASE_ATP_BIND_1"/>
    <property type="match status" value="1"/>
</dbReference>
<evidence type="ECO:0000256" key="6">
    <source>
        <dbReference type="ARBA" id="ARBA00047984"/>
    </source>
</evidence>
<dbReference type="SUPFAM" id="SSF52540">
    <property type="entry name" value="P-loop containing nucleoside triphosphate hydrolases"/>
    <property type="match status" value="1"/>
</dbReference>
<comment type="similarity">
    <text evidence="8">Belongs to the DEAD box helicase family.</text>
</comment>
<dbReference type="SMART" id="SM00490">
    <property type="entry name" value="HELICc"/>
    <property type="match status" value="1"/>
</dbReference>
<keyword evidence="2 8" id="KW-0547">Nucleotide-binding</keyword>
<dbReference type="PROSITE" id="PS00039">
    <property type="entry name" value="DEAD_ATP_HELICASE"/>
    <property type="match status" value="1"/>
</dbReference>
<keyword evidence="4 8" id="KW-0347">Helicase</keyword>
<name>A0A9P9WZ30_9PEZI</name>
<comment type="caution">
    <text evidence="13">The sequence shown here is derived from an EMBL/GenBank/DDBJ whole genome shotgun (WGS) entry which is preliminary data.</text>
</comment>
<dbReference type="EMBL" id="JAFIMR010000001">
    <property type="protein sequence ID" value="KAI1881887.1"/>
    <property type="molecule type" value="Genomic_DNA"/>
</dbReference>
<evidence type="ECO:0000256" key="9">
    <source>
        <dbReference type="SAM" id="MobiDB-lite"/>
    </source>
</evidence>
<dbReference type="GO" id="GO:0016787">
    <property type="term" value="F:hydrolase activity"/>
    <property type="evidence" value="ECO:0007669"/>
    <property type="project" value="UniProtKB-KW"/>
</dbReference>
<dbReference type="SMART" id="SM00487">
    <property type="entry name" value="DEXDc"/>
    <property type="match status" value="1"/>
</dbReference>
<dbReference type="GO" id="GO:0005524">
    <property type="term" value="F:ATP binding"/>
    <property type="evidence" value="ECO:0007669"/>
    <property type="project" value="UniProtKB-KW"/>
</dbReference>
<feature type="compositionally biased region" description="Gly residues" evidence="9">
    <location>
        <begin position="572"/>
        <end position="592"/>
    </location>
</feature>
<accession>A0A9P9WZ30</accession>
<dbReference type="PROSITE" id="PS51194">
    <property type="entry name" value="HELICASE_CTER"/>
    <property type="match status" value="1"/>
</dbReference>
<comment type="catalytic activity">
    <reaction evidence="6">
        <text>ATP + H2O = ADP + phosphate + H(+)</text>
        <dbReference type="Rhea" id="RHEA:13065"/>
        <dbReference type="ChEBI" id="CHEBI:15377"/>
        <dbReference type="ChEBI" id="CHEBI:15378"/>
        <dbReference type="ChEBI" id="CHEBI:30616"/>
        <dbReference type="ChEBI" id="CHEBI:43474"/>
        <dbReference type="ChEBI" id="CHEBI:456216"/>
        <dbReference type="EC" id="3.6.4.13"/>
    </reaction>
</comment>
<dbReference type="PROSITE" id="PS51195">
    <property type="entry name" value="Q_MOTIF"/>
    <property type="match status" value="1"/>
</dbReference>
<keyword evidence="14" id="KW-1185">Reference proteome</keyword>
<reference evidence="13" key="1">
    <citation type="submission" date="2021-03" db="EMBL/GenBank/DDBJ databases">
        <title>Revisited historic fungal species revealed as producer of novel bioactive compounds through whole genome sequencing and comparative genomics.</title>
        <authorList>
            <person name="Vignolle G.A."/>
            <person name="Hochenegger N."/>
            <person name="Mach R.L."/>
            <person name="Mach-Aigner A.R."/>
            <person name="Javad Rahimi M."/>
            <person name="Salim K.A."/>
            <person name="Chan C.M."/>
            <person name="Lim L.B.L."/>
            <person name="Cai F."/>
            <person name="Druzhinina I.S."/>
            <person name="U'Ren J.M."/>
            <person name="Derntl C."/>
        </authorList>
    </citation>
    <scope>NUCLEOTIDE SEQUENCE</scope>
    <source>
        <strain evidence="13">TUCIM 5799</strain>
    </source>
</reference>
<dbReference type="Gene3D" id="3.40.50.300">
    <property type="entry name" value="P-loop containing nucleotide triphosphate hydrolases"/>
    <property type="match status" value="2"/>
</dbReference>
<gene>
    <name evidence="13" type="ORF">JX265_000713</name>
</gene>
<feature type="domain" description="DEAD-box RNA helicase Q" evidence="12">
    <location>
        <begin position="146"/>
        <end position="174"/>
    </location>
</feature>
<evidence type="ECO:0000256" key="8">
    <source>
        <dbReference type="RuleBase" id="RU000492"/>
    </source>
</evidence>
<evidence type="ECO:0000256" key="3">
    <source>
        <dbReference type="ARBA" id="ARBA00022801"/>
    </source>
</evidence>
<evidence type="ECO:0000313" key="13">
    <source>
        <dbReference type="EMBL" id="KAI1881887.1"/>
    </source>
</evidence>
<keyword evidence="3 8" id="KW-0378">Hydrolase</keyword>
<sequence length="638" mass="69527">MSGWGNDTAPEQPAAAGWGNGADTRSGDNGDGLGASEEKPAPPPLPWEHREAPKSDWVKKTAYNYANYNDDGAGAPDVTVTTVDWESNAQVYHYDGEEGDVGPVHTQLETILFGNEDERDPTGIDFTKISIIDVLQEGLTRINPINSFDTAGLHPIMLRNVQLCGYQTPTPIQRYCIPAVKMGHDIIAIAQTGSGKTAAYLIPILNQLMGKAKKLAAPRPNPVAVESGAAPPVTAEPLVVIVCPARELAVQIFNEARKFCYRTMLRPAVIYGGSPIREQIGQLQKGCDVLVATPGRLIDMMERPHVLSLRRVRYMVIDEADEMLHSDWEEEFNKILSGGEQEEGNIKYMLFSATFPTQVRKLAKDHLANTHVRIRVGRIGSTHVNIEQKVIWVDPFMKKTALLDLLYDLEPGRSIIFVNNKRVADELDDFLFNKDLPCTSMHSDRTQREREDSMRAFRSGTTPILITTGVSARGIDVKNVKHVINYDLPRMDHGGITEYTHRIGRTARIGHRGKAFSFYNEHDEAIAEVLTKTLLETNQDIPDFLQKFVPEGEDREHLKFEPGSDEESEAGDAGGAGGWGGDLATDGGGWNTGGDSKPAVADDAGEWGGAGANPSAGASGNDTWGGGGGFGGGENSAW</sequence>
<evidence type="ECO:0000256" key="2">
    <source>
        <dbReference type="ARBA" id="ARBA00022741"/>
    </source>
</evidence>
<dbReference type="InterPro" id="IPR001650">
    <property type="entry name" value="Helicase_C-like"/>
</dbReference>
<dbReference type="InterPro" id="IPR011545">
    <property type="entry name" value="DEAD/DEAH_box_helicase_dom"/>
</dbReference>
<evidence type="ECO:0000256" key="4">
    <source>
        <dbReference type="ARBA" id="ARBA00022806"/>
    </source>
</evidence>
<dbReference type="GO" id="GO:0003676">
    <property type="term" value="F:nucleic acid binding"/>
    <property type="evidence" value="ECO:0007669"/>
    <property type="project" value="InterPro"/>
</dbReference>
<keyword evidence="5 8" id="KW-0067">ATP-binding</keyword>
<feature type="short sequence motif" description="Q motif" evidence="7">
    <location>
        <begin position="146"/>
        <end position="174"/>
    </location>
</feature>